<name>A0A0C7MSC3_9SACH</name>
<dbReference type="Proteomes" id="UP000054304">
    <property type="component" value="Unassembled WGS sequence"/>
</dbReference>
<dbReference type="EMBL" id="LN736360">
    <property type="protein sequence ID" value="CEP60144.1"/>
    <property type="molecule type" value="Genomic_DNA"/>
</dbReference>
<dbReference type="InterPro" id="IPR040144">
    <property type="entry name" value="RAP1GDS1"/>
</dbReference>
<dbReference type="InterPro" id="IPR016024">
    <property type="entry name" value="ARM-type_fold"/>
</dbReference>
<protein>
    <submittedName>
        <fullName evidence="1">LALA0S01e04016g1_1</fullName>
    </submittedName>
</protein>
<dbReference type="GeneID" id="34683517"/>
<organism evidence="1 2">
    <name type="scientific">Lachancea lanzarotensis</name>
    <dbReference type="NCBI Taxonomy" id="1245769"/>
    <lineage>
        <taxon>Eukaryota</taxon>
        <taxon>Fungi</taxon>
        <taxon>Dikarya</taxon>
        <taxon>Ascomycota</taxon>
        <taxon>Saccharomycotina</taxon>
        <taxon>Saccharomycetes</taxon>
        <taxon>Saccharomycetales</taxon>
        <taxon>Saccharomycetaceae</taxon>
        <taxon>Lachancea</taxon>
    </lineage>
</organism>
<dbReference type="InterPro" id="IPR011989">
    <property type="entry name" value="ARM-like"/>
</dbReference>
<dbReference type="RefSeq" id="XP_022626389.1">
    <property type="nucleotide sequence ID" value="XM_022774275.1"/>
</dbReference>
<dbReference type="Gene3D" id="1.25.10.10">
    <property type="entry name" value="Leucine-rich Repeat Variant"/>
    <property type="match status" value="1"/>
</dbReference>
<dbReference type="SUPFAM" id="SSF48371">
    <property type="entry name" value="ARM repeat"/>
    <property type="match status" value="1"/>
</dbReference>
<accession>A0A0C7MSC3</accession>
<gene>
    <name evidence="1" type="ORF">LALA0_S01e04016g</name>
</gene>
<evidence type="ECO:0000313" key="2">
    <source>
        <dbReference type="Proteomes" id="UP000054304"/>
    </source>
</evidence>
<dbReference type="AlphaFoldDB" id="A0A0C7MSC3"/>
<dbReference type="HOGENOM" id="CLU_436179_0_0_1"/>
<keyword evidence="2" id="KW-1185">Reference proteome</keyword>
<dbReference type="PANTHER" id="PTHR10957">
    <property type="entry name" value="RAP1 GTPASE-GDP DISSOCIATION STIMULATOR 1"/>
    <property type="match status" value="1"/>
</dbReference>
<evidence type="ECO:0000313" key="1">
    <source>
        <dbReference type="EMBL" id="CEP60144.1"/>
    </source>
</evidence>
<dbReference type="OrthoDB" id="4059796at2759"/>
<dbReference type="GO" id="GO:0005085">
    <property type="term" value="F:guanyl-nucleotide exchange factor activity"/>
    <property type="evidence" value="ECO:0007669"/>
    <property type="project" value="InterPro"/>
</dbReference>
<reference evidence="1 2" key="1">
    <citation type="submission" date="2014-12" db="EMBL/GenBank/DDBJ databases">
        <authorList>
            <person name="Neuveglise Cecile"/>
        </authorList>
    </citation>
    <scope>NUCLEOTIDE SEQUENCE [LARGE SCALE GENOMIC DNA]</scope>
    <source>
        <strain evidence="1 2">CBS 12615</strain>
    </source>
</reference>
<proteinExistence type="predicted"/>
<sequence length="593" mass="65548">MDFDHLLHQLEPLLDNEALSRIQDDSNATQHIVTTLAELAVQLRAPNNRDVVRESGIYDRFLKFLDSALENSELSDNVIAVLSELTRCLANCLADNDPNRIIFMARYVSGKNSNSSGLSNLLKLSVSHHTLKFRSLALIKNLCLGNQEYSEASSSILTSELFQVLRSCSADSTQEDEIDSIAMAADLLFEFTEFSYNTVSRADIGILVELLRRVAPNSGLQSSSEDSGDEEDAQGEISQLLTGIVEGVVSKNEDLDFSDSVATHTLQKTVLESLALLEAKTTLENKLIMMRRLVSIAGLISASKSNTNLQDRDMCYQIVQNADGGYTIAAALIILSNCVSSRQSADEISANLSLGLIIEKCEGFRDPVQFQGFLDLLKKILNLSNAHELHEPDLSLLSLQLKTCHDQCQYFQSLAPLVDAFLDKLVAVLPGSVLRRTILSNDNLKTVITERGGIATALLIDKLVLQRRGREDYSLLDTLWASIFRFVRDSSTVTQPQGVSTPFLFQLMKSLGIYLRSLRIEDPNPVFEAHSRQLSMLFDTIASLATKTDPASKSIYNNARFVAGMTINLLKDVTGPTYRAQLLESATQLLMDH</sequence>